<dbReference type="PANTHER" id="PTHR33990">
    <property type="entry name" value="PROTEIN YJDN-RELATED"/>
    <property type="match status" value="1"/>
</dbReference>
<accession>A0ABY4FPU0</accession>
<dbReference type="Proteomes" id="UP000831786">
    <property type="component" value="Chromosome"/>
</dbReference>
<reference evidence="2 3" key="1">
    <citation type="submission" date="2022-04" db="EMBL/GenBank/DDBJ databases">
        <title>Leucobacter sp. isolated from rhizosphere of garlic.</title>
        <authorList>
            <person name="Won M."/>
            <person name="Lee C.-M."/>
            <person name="Woen H.-Y."/>
            <person name="Kwon S.-W."/>
        </authorList>
    </citation>
    <scope>NUCLEOTIDE SEQUENCE [LARGE SCALE GENOMIC DNA]</scope>
    <source>
        <strain evidence="2 3">H21R-40</strain>
    </source>
</reference>
<organism evidence="2 3">
    <name type="scientific">Leucobacter allii</name>
    <dbReference type="NCBI Taxonomy" id="2932247"/>
    <lineage>
        <taxon>Bacteria</taxon>
        <taxon>Bacillati</taxon>
        <taxon>Actinomycetota</taxon>
        <taxon>Actinomycetes</taxon>
        <taxon>Micrococcales</taxon>
        <taxon>Microbacteriaceae</taxon>
        <taxon>Leucobacter</taxon>
    </lineage>
</organism>
<dbReference type="SUPFAM" id="SSF54593">
    <property type="entry name" value="Glyoxalase/Bleomycin resistance protein/Dihydroxybiphenyl dioxygenase"/>
    <property type="match status" value="1"/>
</dbReference>
<dbReference type="Gene3D" id="3.10.180.10">
    <property type="entry name" value="2,3-Dihydroxybiphenyl 1,2-Dioxygenase, domain 1"/>
    <property type="match status" value="1"/>
</dbReference>
<dbReference type="RefSeq" id="WP_244729302.1">
    <property type="nucleotide sequence ID" value="NZ_CP095045.1"/>
</dbReference>
<dbReference type="PANTHER" id="PTHR33990:SF1">
    <property type="entry name" value="PROTEIN YJDN"/>
    <property type="match status" value="1"/>
</dbReference>
<evidence type="ECO:0000313" key="3">
    <source>
        <dbReference type="Proteomes" id="UP000831786"/>
    </source>
</evidence>
<name>A0ABY4FPU0_9MICO</name>
<dbReference type="InterPro" id="IPR029068">
    <property type="entry name" value="Glyas_Bleomycin-R_OHBP_Dase"/>
</dbReference>
<keyword evidence="3" id="KW-1185">Reference proteome</keyword>
<gene>
    <name evidence="2" type="ORF">MUN78_05325</name>
</gene>
<evidence type="ECO:0000259" key="1">
    <source>
        <dbReference type="Pfam" id="PF00903"/>
    </source>
</evidence>
<dbReference type="InterPro" id="IPR004360">
    <property type="entry name" value="Glyas_Fos-R_dOase_dom"/>
</dbReference>
<dbReference type="EMBL" id="CP095045">
    <property type="protein sequence ID" value="UOQ58266.1"/>
    <property type="molecule type" value="Genomic_DNA"/>
</dbReference>
<evidence type="ECO:0000313" key="2">
    <source>
        <dbReference type="EMBL" id="UOQ58266.1"/>
    </source>
</evidence>
<proteinExistence type="predicted"/>
<sequence length="137" mass="14163">MSAGAPGVYLLFPGNAAEALAYYRDVFGGELELHDYAAFGRTDGPGDAIAHGVLTGPVALAGADAGSDDDAVHMGGMFLSLLGTAPVAELARCFAALAAEGRIIEPFVRRPWGAIDGQLVDRYGVRWLIGSEDDPAA</sequence>
<dbReference type="Pfam" id="PF00903">
    <property type="entry name" value="Glyoxalase"/>
    <property type="match status" value="1"/>
</dbReference>
<protein>
    <submittedName>
        <fullName evidence="2">VOC family protein</fullName>
    </submittedName>
</protein>
<feature type="domain" description="Glyoxalase/fosfomycin resistance/dioxygenase" evidence="1">
    <location>
        <begin position="9"/>
        <end position="127"/>
    </location>
</feature>